<dbReference type="AlphaFoldDB" id="A0AAN6M976"/>
<reference evidence="3 4" key="1">
    <citation type="submission" date="2021-02" db="EMBL/GenBank/DDBJ databases">
        <title>Genome assembly of Pseudopithomyces chartarum.</title>
        <authorList>
            <person name="Jauregui R."/>
            <person name="Singh J."/>
            <person name="Voisey C."/>
        </authorList>
    </citation>
    <scope>NUCLEOTIDE SEQUENCE [LARGE SCALE GENOMIC DNA]</scope>
    <source>
        <strain evidence="3 4">AGR01</strain>
    </source>
</reference>
<protein>
    <recommendedName>
        <fullName evidence="2">LysM domain-containing protein</fullName>
    </recommendedName>
</protein>
<evidence type="ECO:0000313" key="3">
    <source>
        <dbReference type="EMBL" id="KAK3216656.1"/>
    </source>
</evidence>
<dbReference type="EMBL" id="WVTA01000001">
    <property type="protein sequence ID" value="KAK3216656.1"/>
    <property type="molecule type" value="Genomic_DNA"/>
</dbReference>
<accession>A0AAN6M976</accession>
<dbReference type="InterPro" id="IPR011058">
    <property type="entry name" value="Cyanovirin-N"/>
</dbReference>
<name>A0AAN6M976_9PLEO</name>
<dbReference type="InterPro" id="IPR018392">
    <property type="entry name" value="LysM"/>
</dbReference>
<sequence length="723" mass="81373">MSAASRAVFLLDQCIIPNENGIVQAWFTPLLFDAAYLHAICLATQSYFDSFRVRRRIPQARQEEYVSFSKAIAVLQGRLARNDSKELLADSTIMTVWALSGYAYSQGEYQAARHHNIALLKLVGMKGAYEFIHNRDTKLVTEIIRTDLSFSIPVFLDWKMVYRMDGHFVKAWHHALANVLTDCTFTIQDSIWILMTGALSMSHDPVFLKKIISDLRIITEISPVATWEEMKETLSSYLWIGLLFEKPAKDIFASMMTYSVFYVRGHFQLNRPTSPPSRPIRSTDRTSIFDVRWRFWSAYMIGSEPTELWTDQRKPTTVSRLRRGGVSSHTDLPVDLPDNIYKCSTKLRLNTNKVHRRLNNQPHTPSTKKYLNIMYNNNGYQQQQGGYQNNNYQDDRRGAANEYYSEGQQQYGNNQRDYNQPPPQYQQQNSQYGQQQQQYGGYNDNRDQGYGNNNQGQFEDGQEGERGFMGGLAGAAAGGYGAYKLAGPATGHKKTSGLVGVLGGALAGHAMQEGAEHWKESHDEKKKREEEEKKHKHDNYNQQAGHHDAKPRGGHYAGGFTGSSQDVRLDTHGEYTLHAQCRRVNGDMQSSSISLNRILENENGSFVWSTGHHSQGGSETIIVQSGDTLRAIAARHNCSYDELARNNGIVNADMIYPGQRLEMPGGGRQTSGGGNFGASARNARLLEGGQILEAELLRNGEWVTASIVLDERIGNRDGCLEFV</sequence>
<organism evidence="3 4">
    <name type="scientific">Pseudopithomyces chartarum</name>
    <dbReference type="NCBI Taxonomy" id="1892770"/>
    <lineage>
        <taxon>Eukaryota</taxon>
        <taxon>Fungi</taxon>
        <taxon>Dikarya</taxon>
        <taxon>Ascomycota</taxon>
        <taxon>Pezizomycotina</taxon>
        <taxon>Dothideomycetes</taxon>
        <taxon>Pleosporomycetidae</taxon>
        <taxon>Pleosporales</taxon>
        <taxon>Massarineae</taxon>
        <taxon>Didymosphaeriaceae</taxon>
        <taxon>Pseudopithomyces</taxon>
    </lineage>
</organism>
<dbReference type="PROSITE" id="PS51782">
    <property type="entry name" value="LYSM"/>
    <property type="match status" value="1"/>
</dbReference>
<dbReference type="SMART" id="SM00257">
    <property type="entry name" value="LysM"/>
    <property type="match status" value="1"/>
</dbReference>
<evidence type="ECO:0000256" key="1">
    <source>
        <dbReference type="SAM" id="MobiDB-lite"/>
    </source>
</evidence>
<dbReference type="SMART" id="SM01111">
    <property type="entry name" value="CVNH"/>
    <property type="match status" value="1"/>
</dbReference>
<dbReference type="SUPFAM" id="SSF54106">
    <property type="entry name" value="LysM domain"/>
    <property type="match status" value="1"/>
</dbReference>
<dbReference type="InterPro" id="IPR036779">
    <property type="entry name" value="LysM_dom_sf"/>
</dbReference>
<dbReference type="Pfam" id="PF08881">
    <property type="entry name" value="CVNH"/>
    <property type="match status" value="1"/>
</dbReference>
<dbReference type="PANTHER" id="PTHR37014:SF1">
    <property type="entry name" value="EXPRESSION LETHALITY PROTEIN HEL10, PUTATIVE (AFU_ORTHOLOGUE AFUA_1G06580)-RELATED"/>
    <property type="match status" value="1"/>
</dbReference>
<dbReference type="CDD" id="cd00118">
    <property type="entry name" value="LysM"/>
    <property type="match status" value="1"/>
</dbReference>
<dbReference type="Gene3D" id="2.30.60.10">
    <property type="entry name" value="Cyanovirin-N"/>
    <property type="match status" value="1"/>
</dbReference>
<feature type="region of interest" description="Disordered" evidence="1">
    <location>
        <begin position="511"/>
        <end position="565"/>
    </location>
</feature>
<evidence type="ECO:0000259" key="2">
    <source>
        <dbReference type="PROSITE" id="PS51782"/>
    </source>
</evidence>
<proteinExistence type="predicted"/>
<feature type="compositionally biased region" description="Low complexity" evidence="1">
    <location>
        <begin position="425"/>
        <end position="443"/>
    </location>
</feature>
<dbReference type="PANTHER" id="PTHR37014">
    <property type="entry name" value="EXPRESSION LETHALITY PROTEIN HEL10, PUTATIVE (AFU_ORTHOLOGUE AFUA_1G06580)-RELATED"/>
    <property type="match status" value="1"/>
</dbReference>
<comment type="caution">
    <text evidence="3">The sequence shown here is derived from an EMBL/GenBank/DDBJ whole genome shotgun (WGS) entry which is preliminary data.</text>
</comment>
<dbReference type="InterPro" id="IPR036673">
    <property type="entry name" value="Cyanovirin-N_sf"/>
</dbReference>
<evidence type="ECO:0000313" key="4">
    <source>
        <dbReference type="Proteomes" id="UP001280581"/>
    </source>
</evidence>
<feature type="region of interest" description="Disordered" evidence="1">
    <location>
        <begin position="411"/>
        <end position="469"/>
    </location>
</feature>
<keyword evidence="4" id="KW-1185">Reference proteome</keyword>
<feature type="domain" description="LysM" evidence="2">
    <location>
        <begin position="619"/>
        <end position="663"/>
    </location>
</feature>
<dbReference type="Gene3D" id="3.10.350.10">
    <property type="entry name" value="LysM domain"/>
    <property type="match status" value="1"/>
</dbReference>
<dbReference type="SUPFAM" id="SSF51322">
    <property type="entry name" value="Cyanovirin-N"/>
    <property type="match status" value="2"/>
</dbReference>
<gene>
    <name evidence="3" type="ORF">GRF29_1g523977</name>
</gene>
<dbReference type="Pfam" id="PF01476">
    <property type="entry name" value="LysM"/>
    <property type="match status" value="1"/>
</dbReference>
<feature type="compositionally biased region" description="Basic and acidic residues" evidence="1">
    <location>
        <begin position="514"/>
        <end position="533"/>
    </location>
</feature>
<dbReference type="Proteomes" id="UP001280581">
    <property type="component" value="Unassembled WGS sequence"/>
</dbReference>